<evidence type="ECO:0000256" key="7">
    <source>
        <dbReference type="PIRNR" id="PIRNR000194"/>
    </source>
</evidence>
<dbReference type="PANTHER" id="PTHR48069:SF3">
    <property type="entry name" value="DIHYDROFOLATE REDUCTASE"/>
    <property type="match status" value="1"/>
</dbReference>
<dbReference type="KEGG" id="amij:EQM06_10075"/>
<dbReference type="GO" id="GO:0046452">
    <property type="term" value="P:dihydrofolate metabolic process"/>
    <property type="evidence" value="ECO:0007669"/>
    <property type="project" value="TreeGrafter"/>
</dbReference>
<dbReference type="PANTHER" id="PTHR48069">
    <property type="entry name" value="DIHYDROFOLATE REDUCTASE"/>
    <property type="match status" value="1"/>
</dbReference>
<dbReference type="PRINTS" id="PR00070">
    <property type="entry name" value="DHFR"/>
</dbReference>
<evidence type="ECO:0000313" key="10">
    <source>
        <dbReference type="Proteomes" id="UP000287601"/>
    </source>
</evidence>
<evidence type="ECO:0000256" key="4">
    <source>
        <dbReference type="ARBA" id="ARBA00022563"/>
    </source>
</evidence>
<sequence>MKMIAAADNKWGIGKDNELLVHIPGDLKYFKEKTMGKVVVMGRKTLESLPGQRPLPGRTNIVLSSNKDYPAGCSVCHSKEELFKELEKYDSDDIYVIGGAKVYADLFDDCDTYFITKILKTFPADRYFNNLDECKEVSLVWESDMQESNGLEYKFTEYRRK</sequence>
<dbReference type="Gene3D" id="3.40.430.10">
    <property type="entry name" value="Dihydrofolate Reductase, subunit A"/>
    <property type="match status" value="1"/>
</dbReference>
<comment type="similarity">
    <text evidence="2 7">Belongs to the dihydrofolate reductase family.</text>
</comment>
<dbReference type="GO" id="GO:0004146">
    <property type="term" value="F:dihydrofolate reductase activity"/>
    <property type="evidence" value="ECO:0007669"/>
    <property type="project" value="UniProtKB-EC"/>
</dbReference>
<comment type="catalytic activity">
    <reaction evidence="7">
        <text>(6S)-5,6,7,8-tetrahydrofolate + NADP(+) = 7,8-dihydrofolate + NADPH + H(+)</text>
        <dbReference type="Rhea" id="RHEA:15009"/>
        <dbReference type="ChEBI" id="CHEBI:15378"/>
        <dbReference type="ChEBI" id="CHEBI:57451"/>
        <dbReference type="ChEBI" id="CHEBI:57453"/>
        <dbReference type="ChEBI" id="CHEBI:57783"/>
        <dbReference type="ChEBI" id="CHEBI:58349"/>
        <dbReference type="EC" id="1.5.1.3"/>
    </reaction>
</comment>
<dbReference type="AlphaFoldDB" id="A0A410PXC8"/>
<dbReference type="EMBL" id="CP035281">
    <property type="protein sequence ID" value="QAT43536.1"/>
    <property type="molecule type" value="Genomic_DNA"/>
</dbReference>
<evidence type="ECO:0000256" key="2">
    <source>
        <dbReference type="ARBA" id="ARBA00009539"/>
    </source>
</evidence>
<gene>
    <name evidence="9" type="ORF">EQM06_10075</name>
</gene>
<dbReference type="InterPro" id="IPR001796">
    <property type="entry name" value="DHFR_dom"/>
</dbReference>
<dbReference type="RefSeq" id="WP_128746315.1">
    <property type="nucleotide sequence ID" value="NZ_CP035281.1"/>
</dbReference>
<keyword evidence="4 7" id="KW-0554">One-carbon metabolism</keyword>
<dbReference type="InterPro" id="IPR024072">
    <property type="entry name" value="DHFR-like_dom_sf"/>
</dbReference>
<comment type="function">
    <text evidence="7">Key enzyme in folate metabolism. Catalyzes an essential reaction for de novo glycine and purine synthesis, and for DNA precursor synthesis.</text>
</comment>
<dbReference type="EC" id="1.5.1.3" evidence="3 7"/>
<keyword evidence="10" id="KW-1185">Reference proteome</keyword>
<reference evidence="9 10" key="1">
    <citation type="submission" date="2019-01" db="EMBL/GenBank/DDBJ databases">
        <title>Draft genomes of a novel of Aminipila strains.</title>
        <authorList>
            <person name="Ma S."/>
        </authorList>
    </citation>
    <scope>NUCLEOTIDE SEQUENCE [LARGE SCALE GENOMIC DNA]</scope>
    <source>
        <strain evidence="10">JN-39</strain>
    </source>
</reference>
<dbReference type="CDD" id="cd00209">
    <property type="entry name" value="DHFR"/>
    <property type="match status" value="1"/>
</dbReference>
<evidence type="ECO:0000259" key="8">
    <source>
        <dbReference type="PROSITE" id="PS51330"/>
    </source>
</evidence>
<evidence type="ECO:0000256" key="3">
    <source>
        <dbReference type="ARBA" id="ARBA00012856"/>
    </source>
</evidence>
<evidence type="ECO:0000256" key="6">
    <source>
        <dbReference type="ARBA" id="ARBA00023002"/>
    </source>
</evidence>
<dbReference type="Pfam" id="PF00186">
    <property type="entry name" value="DHFR_1"/>
    <property type="match status" value="1"/>
</dbReference>
<dbReference type="GO" id="GO:0046655">
    <property type="term" value="P:folic acid metabolic process"/>
    <property type="evidence" value="ECO:0007669"/>
    <property type="project" value="TreeGrafter"/>
</dbReference>
<dbReference type="GO" id="GO:0046654">
    <property type="term" value="P:tetrahydrofolate biosynthetic process"/>
    <property type="evidence" value="ECO:0007669"/>
    <property type="project" value="UniProtKB-UniPathway"/>
</dbReference>
<protein>
    <recommendedName>
        <fullName evidence="3 7">Dihydrofolate reductase</fullName>
        <ecNumber evidence="3 7">1.5.1.3</ecNumber>
    </recommendedName>
</protein>
<evidence type="ECO:0000256" key="5">
    <source>
        <dbReference type="ARBA" id="ARBA00022857"/>
    </source>
</evidence>
<dbReference type="InterPro" id="IPR012259">
    <property type="entry name" value="DHFR"/>
</dbReference>
<feature type="domain" description="DHFR" evidence="8">
    <location>
        <begin position="1"/>
        <end position="160"/>
    </location>
</feature>
<dbReference type="Proteomes" id="UP000287601">
    <property type="component" value="Chromosome"/>
</dbReference>
<organism evidence="9 10">
    <name type="scientific">Aminipila luticellarii</name>
    <dbReference type="NCBI Taxonomy" id="2507160"/>
    <lineage>
        <taxon>Bacteria</taxon>
        <taxon>Bacillati</taxon>
        <taxon>Bacillota</taxon>
        <taxon>Clostridia</taxon>
        <taxon>Peptostreptococcales</taxon>
        <taxon>Anaerovoracaceae</taxon>
        <taxon>Aminipila</taxon>
    </lineage>
</organism>
<proteinExistence type="inferred from homology"/>
<dbReference type="UniPathway" id="UPA00077">
    <property type="reaction ID" value="UER00158"/>
</dbReference>
<comment type="pathway">
    <text evidence="1 7">Cofactor biosynthesis; tetrahydrofolate biosynthesis; 5,6,7,8-tetrahydrofolate from 7,8-dihydrofolate: step 1/1.</text>
</comment>
<dbReference type="GO" id="GO:0050661">
    <property type="term" value="F:NADP binding"/>
    <property type="evidence" value="ECO:0007669"/>
    <property type="project" value="InterPro"/>
</dbReference>
<accession>A0A410PXC8</accession>
<keyword evidence="5 7" id="KW-0521">NADP</keyword>
<evidence type="ECO:0000256" key="1">
    <source>
        <dbReference type="ARBA" id="ARBA00004903"/>
    </source>
</evidence>
<dbReference type="PROSITE" id="PS51330">
    <property type="entry name" value="DHFR_2"/>
    <property type="match status" value="1"/>
</dbReference>
<dbReference type="OrthoDB" id="9804315at2"/>
<dbReference type="PIRSF" id="PIRSF000194">
    <property type="entry name" value="DHFR"/>
    <property type="match status" value="1"/>
</dbReference>
<evidence type="ECO:0000313" key="9">
    <source>
        <dbReference type="EMBL" id="QAT43536.1"/>
    </source>
</evidence>
<name>A0A410PXC8_9FIRM</name>
<dbReference type="GO" id="GO:0006730">
    <property type="term" value="P:one-carbon metabolic process"/>
    <property type="evidence" value="ECO:0007669"/>
    <property type="project" value="UniProtKB-KW"/>
</dbReference>
<keyword evidence="6 7" id="KW-0560">Oxidoreductase</keyword>
<dbReference type="SUPFAM" id="SSF53597">
    <property type="entry name" value="Dihydrofolate reductase-like"/>
    <property type="match status" value="1"/>
</dbReference>